<dbReference type="PROSITE" id="PS00108">
    <property type="entry name" value="PROTEIN_KINASE_ST"/>
    <property type="match status" value="1"/>
</dbReference>
<dbReference type="SUPFAM" id="SSF56112">
    <property type="entry name" value="Protein kinase-like (PK-like)"/>
    <property type="match status" value="1"/>
</dbReference>
<evidence type="ECO:0000313" key="8">
    <source>
        <dbReference type="EMBL" id="GAA2717002.1"/>
    </source>
</evidence>
<dbReference type="PANTHER" id="PTHR43289:SF34">
    <property type="entry name" value="SERINE_THREONINE-PROTEIN KINASE YBDM-RELATED"/>
    <property type="match status" value="1"/>
</dbReference>
<dbReference type="PANTHER" id="PTHR43289">
    <property type="entry name" value="MITOGEN-ACTIVATED PROTEIN KINASE KINASE KINASE 20-RELATED"/>
    <property type="match status" value="1"/>
</dbReference>
<keyword evidence="1" id="KW-0808">Transferase</keyword>
<evidence type="ECO:0000256" key="5">
    <source>
        <dbReference type="PROSITE-ProRule" id="PRU10141"/>
    </source>
</evidence>
<feature type="compositionally biased region" description="Low complexity" evidence="6">
    <location>
        <begin position="347"/>
        <end position="366"/>
    </location>
</feature>
<dbReference type="Gene3D" id="1.10.510.10">
    <property type="entry name" value="Transferase(Phosphotransferase) domain 1"/>
    <property type="match status" value="1"/>
</dbReference>
<dbReference type="SMART" id="SM00220">
    <property type="entry name" value="S_TKc"/>
    <property type="match status" value="1"/>
</dbReference>
<organism evidence="8 9">
    <name type="scientific">Streptomyces luteosporeus</name>
    <dbReference type="NCBI Taxonomy" id="173856"/>
    <lineage>
        <taxon>Bacteria</taxon>
        <taxon>Bacillati</taxon>
        <taxon>Actinomycetota</taxon>
        <taxon>Actinomycetes</taxon>
        <taxon>Kitasatosporales</taxon>
        <taxon>Streptomycetaceae</taxon>
        <taxon>Streptomyces</taxon>
    </lineage>
</organism>
<evidence type="ECO:0000256" key="1">
    <source>
        <dbReference type="ARBA" id="ARBA00022679"/>
    </source>
</evidence>
<dbReference type="Proteomes" id="UP001500886">
    <property type="component" value="Unassembled WGS sequence"/>
</dbReference>
<dbReference type="CDD" id="cd14014">
    <property type="entry name" value="STKc_PknB_like"/>
    <property type="match status" value="1"/>
</dbReference>
<feature type="region of interest" description="Disordered" evidence="6">
    <location>
        <begin position="397"/>
        <end position="435"/>
    </location>
</feature>
<protein>
    <recommendedName>
        <fullName evidence="7">Protein kinase domain-containing protein</fullName>
    </recommendedName>
</protein>
<dbReference type="PROSITE" id="PS00107">
    <property type="entry name" value="PROTEIN_KINASE_ATP"/>
    <property type="match status" value="1"/>
</dbReference>
<dbReference type="RefSeq" id="WP_344435610.1">
    <property type="nucleotide sequence ID" value="NZ_BAAASL010000009.1"/>
</dbReference>
<keyword evidence="3" id="KW-0418">Kinase</keyword>
<feature type="compositionally biased region" description="Low complexity" evidence="6">
    <location>
        <begin position="315"/>
        <end position="325"/>
    </location>
</feature>
<dbReference type="PROSITE" id="PS50011">
    <property type="entry name" value="PROTEIN_KINASE_DOM"/>
    <property type="match status" value="1"/>
</dbReference>
<comment type="caution">
    <text evidence="8">The sequence shown here is derived from an EMBL/GenBank/DDBJ whole genome shotgun (WGS) entry which is preliminary data.</text>
</comment>
<keyword evidence="9" id="KW-1185">Reference proteome</keyword>
<keyword evidence="2 5" id="KW-0547">Nucleotide-binding</keyword>
<evidence type="ECO:0000256" key="2">
    <source>
        <dbReference type="ARBA" id="ARBA00022741"/>
    </source>
</evidence>
<evidence type="ECO:0000259" key="7">
    <source>
        <dbReference type="PROSITE" id="PS50011"/>
    </source>
</evidence>
<dbReference type="InterPro" id="IPR017441">
    <property type="entry name" value="Protein_kinase_ATP_BS"/>
</dbReference>
<evidence type="ECO:0000313" key="9">
    <source>
        <dbReference type="Proteomes" id="UP001500886"/>
    </source>
</evidence>
<sequence length="578" mass="59162">MGSITGHDDGGALRPLRADELHEIAGYRLLARIGEGGMGSVYLSRTRGNQPVALKVIRREYAGDAEFRRRFQQEVRAAKQVRGYHLVPVVDHDAEGEQPWLATAYVPGLPLDEVLAVHGPLPLPAALQLTGCVARALDAVHAAAVVHRDLKPGNILLGADGPWVIDFGIARAAEATRLTRTGGFVGTPQFMSPEQGTGTEPTTASDVFSLGLIAAVAATGRHPYGDGAALTVATQIANTAQRPPDLSGYPEGLRPVLERCLAADPAARPTAAEVAELCERASGRAPRAFDGWLPAAVATAIAGRADHVRQLVAGAPQDAQPAPAAAMPPHPATYVPTQAPGGGFVHAAPTQAATAPPAAPLAPVGATPPWRRRAPLAAGVAVALAVVAGTAWALSGGDGGSGAEAASGPSTGGTPAHSGSKQAAQGAGGQSSGAAKAPAPAYEAVFTDRPLAIAPPGTGTLITVDLDAPKVSPQGDVSDHDAELTYMSQWMNFKKATAKSRASTPEECRRAVDASPLPAELGDAALIDQGVLAKDDVLCTVTSKGNLAMFKITEVTPTGQPYSPPGYSGLLTLWKQSS</sequence>
<dbReference type="InterPro" id="IPR000719">
    <property type="entry name" value="Prot_kinase_dom"/>
</dbReference>
<accession>A0ABN3TSN8</accession>
<evidence type="ECO:0000256" key="3">
    <source>
        <dbReference type="ARBA" id="ARBA00022777"/>
    </source>
</evidence>
<keyword evidence="4 5" id="KW-0067">ATP-binding</keyword>
<feature type="binding site" evidence="5">
    <location>
        <position position="55"/>
    </location>
    <ligand>
        <name>ATP</name>
        <dbReference type="ChEBI" id="CHEBI:30616"/>
    </ligand>
</feature>
<evidence type="ECO:0000256" key="6">
    <source>
        <dbReference type="SAM" id="MobiDB-lite"/>
    </source>
</evidence>
<dbReference type="EMBL" id="BAAASL010000009">
    <property type="protein sequence ID" value="GAA2717002.1"/>
    <property type="molecule type" value="Genomic_DNA"/>
</dbReference>
<feature type="compositionally biased region" description="Low complexity" evidence="6">
    <location>
        <begin position="403"/>
        <end position="425"/>
    </location>
</feature>
<dbReference type="Gene3D" id="3.30.200.20">
    <property type="entry name" value="Phosphorylase Kinase, domain 1"/>
    <property type="match status" value="1"/>
</dbReference>
<dbReference type="InterPro" id="IPR008271">
    <property type="entry name" value="Ser/Thr_kinase_AS"/>
</dbReference>
<dbReference type="Pfam" id="PF00069">
    <property type="entry name" value="Pkinase"/>
    <property type="match status" value="1"/>
</dbReference>
<reference evidence="8 9" key="1">
    <citation type="journal article" date="2019" name="Int. J. Syst. Evol. Microbiol.">
        <title>The Global Catalogue of Microorganisms (GCM) 10K type strain sequencing project: providing services to taxonomists for standard genome sequencing and annotation.</title>
        <authorList>
            <consortium name="The Broad Institute Genomics Platform"/>
            <consortium name="The Broad Institute Genome Sequencing Center for Infectious Disease"/>
            <person name="Wu L."/>
            <person name="Ma J."/>
        </authorList>
    </citation>
    <scope>NUCLEOTIDE SEQUENCE [LARGE SCALE GENOMIC DNA]</scope>
    <source>
        <strain evidence="8 9">JCM 4542</strain>
    </source>
</reference>
<evidence type="ECO:0000256" key="4">
    <source>
        <dbReference type="ARBA" id="ARBA00022840"/>
    </source>
</evidence>
<proteinExistence type="predicted"/>
<dbReference type="InterPro" id="IPR011009">
    <property type="entry name" value="Kinase-like_dom_sf"/>
</dbReference>
<feature type="region of interest" description="Disordered" evidence="6">
    <location>
        <begin position="315"/>
        <end position="366"/>
    </location>
</feature>
<gene>
    <name evidence="8" type="ORF">GCM10010315_29260</name>
</gene>
<feature type="domain" description="Protein kinase" evidence="7">
    <location>
        <begin position="27"/>
        <end position="293"/>
    </location>
</feature>
<name>A0ABN3TSN8_9ACTN</name>